<evidence type="ECO:0000313" key="1">
    <source>
        <dbReference type="EMBL" id="MFD1722436.1"/>
    </source>
</evidence>
<dbReference type="RefSeq" id="WP_377935526.1">
    <property type="nucleotide sequence ID" value="NZ_JBHUEA010000020.1"/>
</dbReference>
<comment type="caution">
    <text evidence="1">The sequence shown here is derived from an EMBL/GenBank/DDBJ whole genome shotgun (WGS) entry which is preliminary data.</text>
</comment>
<organism evidence="1 2">
    <name type="scientific">Amnibacterium endophyticum</name>
    <dbReference type="NCBI Taxonomy" id="2109337"/>
    <lineage>
        <taxon>Bacteria</taxon>
        <taxon>Bacillati</taxon>
        <taxon>Actinomycetota</taxon>
        <taxon>Actinomycetes</taxon>
        <taxon>Micrococcales</taxon>
        <taxon>Microbacteriaceae</taxon>
        <taxon>Amnibacterium</taxon>
    </lineage>
</organism>
<name>A0ABW4LG26_9MICO</name>
<evidence type="ECO:0008006" key="3">
    <source>
        <dbReference type="Google" id="ProtNLM"/>
    </source>
</evidence>
<dbReference type="Proteomes" id="UP001597347">
    <property type="component" value="Unassembled WGS sequence"/>
</dbReference>
<sequence>MAVRAASSCAADSPRAVRDAVAALPYFAADCSPPPPFGLTARPAALLGTSCLHGNNNEEEEKGEVMNTHRVAGPAEFLALLPHLTGMPIADSVVVVPFTGTRASSAMRVDRDRFRFDPAAAAVTTVGLVCNLESVDGLALVVSTPNPTREAAADVVALLELAQAADRAGHQVRDLLLVTSEEWVSLTARTRGPLPFVPEVLDGRRLTDPAVAGRLPEIDPAARAAADRRREADTASVLAAVHGGGPAAAFGLLAATLAGREGAVGLGPVARVGVLRTLALILAGWGEEAAAAVWPELVGAVPVGEESFGVQVLLGGPVRRPNAAGLDALIEVAMAAAAGASEEERGELAAMLAWLHWALGRGSLAARLAATATGLNPGSDLAASVTTLTSVGRLPEWAFRVDPRH</sequence>
<reference evidence="2" key="1">
    <citation type="journal article" date="2019" name="Int. J. Syst. Evol. Microbiol.">
        <title>The Global Catalogue of Microorganisms (GCM) 10K type strain sequencing project: providing services to taxonomists for standard genome sequencing and annotation.</title>
        <authorList>
            <consortium name="The Broad Institute Genomics Platform"/>
            <consortium name="The Broad Institute Genome Sequencing Center for Infectious Disease"/>
            <person name="Wu L."/>
            <person name="Ma J."/>
        </authorList>
    </citation>
    <scope>NUCLEOTIDE SEQUENCE [LARGE SCALE GENOMIC DNA]</scope>
    <source>
        <strain evidence="2">CGMCC 1.12471</strain>
    </source>
</reference>
<accession>A0ABW4LG26</accession>
<keyword evidence="2" id="KW-1185">Reference proteome</keyword>
<gene>
    <name evidence="1" type="ORF">ACFSBI_12835</name>
</gene>
<dbReference type="EMBL" id="JBHUEA010000020">
    <property type="protein sequence ID" value="MFD1722436.1"/>
    <property type="molecule type" value="Genomic_DNA"/>
</dbReference>
<proteinExistence type="predicted"/>
<protein>
    <recommendedName>
        <fullName evidence="3">DUF4192 domain-containing protein</fullName>
    </recommendedName>
</protein>
<evidence type="ECO:0000313" key="2">
    <source>
        <dbReference type="Proteomes" id="UP001597347"/>
    </source>
</evidence>